<sequence>MVIPSGEYHNHDLHVHILLSEDHSFAPLDRFRYLSRVHNDTLPLPGAASFWLLKLKDNFGNIFSHRSFSYVQKITARKDIEVMEDLDNGKPP</sequence>
<reference evidence="1 2" key="1">
    <citation type="submission" date="2020-04" db="EMBL/GenBank/DDBJ databases">
        <title>Plant Genome Project.</title>
        <authorList>
            <person name="Zhang R.-G."/>
        </authorList>
    </citation>
    <scope>NUCLEOTIDE SEQUENCE [LARGE SCALE GENOMIC DNA]</scope>
    <source>
        <strain evidence="1">YNK0</strain>
        <tissue evidence="1">Leaf</tissue>
    </source>
</reference>
<dbReference type="AlphaFoldDB" id="A0A834YDM9"/>
<dbReference type="EMBL" id="JABCRI010000024">
    <property type="protein sequence ID" value="KAF8377535.1"/>
    <property type="molecule type" value="Genomic_DNA"/>
</dbReference>
<proteinExistence type="predicted"/>
<evidence type="ECO:0000313" key="2">
    <source>
        <dbReference type="Proteomes" id="UP000655225"/>
    </source>
</evidence>
<evidence type="ECO:0000313" key="1">
    <source>
        <dbReference type="EMBL" id="KAF8377535.1"/>
    </source>
</evidence>
<organism evidence="1 2">
    <name type="scientific">Tetracentron sinense</name>
    <name type="common">Spur-leaf</name>
    <dbReference type="NCBI Taxonomy" id="13715"/>
    <lineage>
        <taxon>Eukaryota</taxon>
        <taxon>Viridiplantae</taxon>
        <taxon>Streptophyta</taxon>
        <taxon>Embryophyta</taxon>
        <taxon>Tracheophyta</taxon>
        <taxon>Spermatophyta</taxon>
        <taxon>Magnoliopsida</taxon>
        <taxon>Trochodendrales</taxon>
        <taxon>Trochodendraceae</taxon>
        <taxon>Tetracentron</taxon>
    </lineage>
</organism>
<protein>
    <submittedName>
        <fullName evidence="1">Uncharacterized protein</fullName>
    </submittedName>
</protein>
<name>A0A834YDM9_TETSI</name>
<comment type="caution">
    <text evidence="1">The sequence shown here is derived from an EMBL/GenBank/DDBJ whole genome shotgun (WGS) entry which is preliminary data.</text>
</comment>
<dbReference type="Proteomes" id="UP000655225">
    <property type="component" value="Unassembled WGS sequence"/>
</dbReference>
<gene>
    <name evidence="1" type="ORF">HHK36_030917</name>
</gene>
<accession>A0A834YDM9</accession>
<keyword evidence="2" id="KW-1185">Reference proteome</keyword>